<dbReference type="InterPro" id="IPR013087">
    <property type="entry name" value="Znf_C2H2_type"/>
</dbReference>
<comment type="caution">
    <text evidence="3">The sequence shown here is derived from an EMBL/GenBank/DDBJ whole genome shotgun (WGS) entry which is preliminary data.</text>
</comment>
<protein>
    <recommendedName>
        <fullName evidence="2">C2H2-type domain-containing protein</fullName>
    </recommendedName>
</protein>
<name>A0A9Q0YEA8_HOLLE</name>
<sequence length="158" mass="17489">MSHLCHICQLPFTRGYNLRRHIERVHKHGHGDLEMYGGGSKKGEGKRHHDSSDEGSYDDISESDTNDSSSEPLEEDDMTDSSETDDSDAESDTEGADSSEEESAEDDVVTDNDGEEDDGSENVCCPIDTWEALAHINKAMGVILKQELKKWTNSALQN</sequence>
<feature type="compositionally biased region" description="Acidic residues" evidence="1">
    <location>
        <begin position="72"/>
        <end position="120"/>
    </location>
</feature>
<accession>A0A9Q0YEA8</accession>
<dbReference type="AlphaFoldDB" id="A0A9Q0YEA8"/>
<proteinExistence type="predicted"/>
<evidence type="ECO:0000259" key="2">
    <source>
        <dbReference type="PROSITE" id="PS00028"/>
    </source>
</evidence>
<reference evidence="3" key="1">
    <citation type="submission" date="2021-10" db="EMBL/GenBank/DDBJ databases">
        <title>Tropical sea cucumber genome reveals ecological adaptation and Cuvierian tubules defense mechanism.</title>
        <authorList>
            <person name="Chen T."/>
        </authorList>
    </citation>
    <scope>NUCLEOTIDE SEQUENCE</scope>
    <source>
        <strain evidence="3">Nanhai2018</strain>
        <tissue evidence="3">Muscle</tissue>
    </source>
</reference>
<dbReference type="PROSITE" id="PS00028">
    <property type="entry name" value="ZINC_FINGER_C2H2_1"/>
    <property type="match status" value="1"/>
</dbReference>
<feature type="compositionally biased region" description="Acidic residues" evidence="1">
    <location>
        <begin position="53"/>
        <end position="65"/>
    </location>
</feature>
<evidence type="ECO:0000313" key="3">
    <source>
        <dbReference type="EMBL" id="KAJ8019901.1"/>
    </source>
</evidence>
<feature type="region of interest" description="Disordered" evidence="1">
    <location>
        <begin position="29"/>
        <end position="124"/>
    </location>
</feature>
<feature type="domain" description="C2H2-type" evidence="2">
    <location>
        <begin position="5"/>
        <end position="26"/>
    </location>
</feature>
<dbReference type="OrthoDB" id="10261408at2759"/>
<evidence type="ECO:0000256" key="1">
    <source>
        <dbReference type="SAM" id="MobiDB-lite"/>
    </source>
</evidence>
<evidence type="ECO:0000313" key="4">
    <source>
        <dbReference type="Proteomes" id="UP001152320"/>
    </source>
</evidence>
<organism evidence="3 4">
    <name type="scientific">Holothuria leucospilota</name>
    <name type="common">Black long sea cucumber</name>
    <name type="synonym">Mertensiothuria leucospilota</name>
    <dbReference type="NCBI Taxonomy" id="206669"/>
    <lineage>
        <taxon>Eukaryota</taxon>
        <taxon>Metazoa</taxon>
        <taxon>Echinodermata</taxon>
        <taxon>Eleutherozoa</taxon>
        <taxon>Echinozoa</taxon>
        <taxon>Holothuroidea</taxon>
        <taxon>Aspidochirotacea</taxon>
        <taxon>Aspidochirotida</taxon>
        <taxon>Holothuriidae</taxon>
        <taxon>Holothuria</taxon>
    </lineage>
</organism>
<dbReference type="Proteomes" id="UP001152320">
    <property type="component" value="Chromosome 23"/>
</dbReference>
<keyword evidence="4" id="KW-1185">Reference proteome</keyword>
<gene>
    <name evidence="3" type="ORF">HOLleu_41683</name>
</gene>
<dbReference type="EMBL" id="JAIZAY010000023">
    <property type="protein sequence ID" value="KAJ8019901.1"/>
    <property type="molecule type" value="Genomic_DNA"/>
</dbReference>